<evidence type="ECO:0000313" key="5">
    <source>
        <dbReference type="EMBL" id="GMI83537.1"/>
    </source>
</evidence>
<keyword evidence="3 4" id="KW-0964">Secreted</keyword>
<accession>A0A9W7LZB2</accession>
<feature type="signal peptide" evidence="4">
    <location>
        <begin position="1"/>
        <end position="20"/>
    </location>
</feature>
<evidence type="ECO:0000256" key="4">
    <source>
        <dbReference type="RuleBase" id="RU363099"/>
    </source>
</evidence>
<feature type="chain" id="PRO_5041019589" description="Dirigent protein" evidence="4">
    <location>
        <begin position="21"/>
        <end position="158"/>
    </location>
</feature>
<keyword evidence="4" id="KW-0732">Signal</keyword>
<keyword evidence="4" id="KW-0052">Apoplast</keyword>
<gene>
    <name evidence="5" type="ORF">HRI_002023100</name>
</gene>
<comment type="caution">
    <text evidence="5">The sequence shown here is derived from an EMBL/GenBank/DDBJ whole genome shotgun (WGS) entry which is preliminary data.</text>
</comment>
<dbReference type="InterPro" id="IPR004265">
    <property type="entry name" value="Dirigent"/>
</dbReference>
<keyword evidence="6" id="KW-1185">Reference proteome</keyword>
<dbReference type="InterPro" id="IPR044859">
    <property type="entry name" value="Allene_oxi_cyc_Dirigent"/>
</dbReference>
<dbReference type="OrthoDB" id="1864232at2759"/>
<dbReference type="Proteomes" id="UP001165190">
    <property type="component" value="Unassembled WGS sequence"/>
</dbReference>
<dbReference type="AlphaFoldDB" id="A0A9W7LZB2"/>
<evidence type="ECO:0000256" key="3">
    <source>
        <dbReference type="ARBA" id="ARBA00022525"/>
    </source>
</evidence>
<name>A0A9W7LZB2_HIBTR</name>
<proteinExistence type="inferred from homology"/>
<comment type="subunit">
    <text evidence="2 4">Homodimer.</text>
</comment>
<dbReference type="EMBL" id="BSYR01000019">
    <property type="protein sequence ID" value="GMI83537.1"/>
    <property type="molecule type" value="Genomic_DNA"/>
</dbReference>
<dbReference type="GO" id="GO:0009699">
    <property type="term" value="P:phenylpropanoid biosynthetic process"/>
    <property type="evidence" value="ECO:0007669"/>
    <property type="project" value="UniProtKB-ARBA"/>
</dbReference>
<evidence type="ECO:0000313" key="6">
    <source>
        <dbReference type="Proteomes" id="UP001165190"/>
    </source>
</evidence>
<reference evidence="5" key="1">
    <citation type="submission" date="2023-05" db="EMBL/GenBank/DDBJ databases">
        <title>Genome and transcriptome analyses reveal genes involved in the formation of fine ridges on petal epidermal cells in Hibiscus trionum.</title>
        <authorList>
            <person name="Koshimizu S."/>
            <person name="Masuda S."/>
            <person name="Ishii T."/>
            <person name="Shirasu K."/>
            <person name="Hoshino A."/>
            <person name="Arita M."/>
        </authorList>
    </citation>
    <scope>NUCLEOTIDE SEQUENCE</scope>
    <source>
        <strain evidence="5">Hamamatsu line</strain>
    </source>
</reference>
<evidence type="ECO:0000256" key="2">
    <source>
        <dbReference type="ARBA" id="ARBA00011738"/>
    </source>
</evidence>
<evidence type="ECO:0000256" key="1">
    <source>
        <dbReference type="ARBA" id="ARBA00010746"/>
    </source>
</evidence>
<comment type="similarity">
    <text evidence="1 4">Belongs to the plant dirigent protein family.</text>
</comment>
<protein>
    <recommendedName>
        <fullName evidence="4">Dirigent protein</fullName>
    </recommendedName>
</protein>
<comment type="function">
    <text evidence="4">Dirigent proteins impart stereoselectivity on the phenoxy radical-coupling reaction, yielding optically active lignans from two molecules of coniferyl alcohol in the biosynthesis of lignans, flavonolignans, and alkaloids and thus plays a central role in plant secondary metabolism.</text>
</comment>
<dbReference type="GO" id="GO:0048046">
    <property type="term" value="C:apoplast"/>
    <property type="evidence" value="ECO:0007669"/>
    <property type="project" value="UniProtKB-SubCell"/>
</dbReference>
<sequence length="158" mass="16736">MGRSLIFASILVLSPAIVLTLTGDNPSAVLVACPNITIYPGNAVMPFGSVLATDDPLTVGPEFTSEIIGNAQGLTVLDSQHELSVVVYLDFGFTRGEFNGSSFGVFTRNTITVACRELAVVGGRGKFRMATGFAELKTYSNSGDGNAIVEYNVTLFHH</sequence>
<dbReference type="Pfam" id="PF03018">
    <property type="entry name" value="Dirigent"/>
    <property type="match status" value="1"/>
</dbReference>
<dbReference type="PANTHER" id="PTHR21495">
    <property type="entry name" value="NUCLEOPORIN-RELATED"/>
    <property type="match status" value="1"/>
</dbReference>
<dbReference type="Gene3D" id="2.40.480.10">
    <property type="entry name" value="Allene oxide cyclase-like"/>
    <property type="match status" value="1"/>
</dbReference>
<organism evidence="5 6">
    <name type="scientific">Hibiscus trionum</name>
    <name type="common">Flower of an hour</name>
    <dbReference type="NCBI Taxonomy" id="183268"/>
    <lineage>
        <taxon>Eukaryota</taxon>
        <taxon>Viridiplantae</taxon>
        <taxon>Streptophyta</taxon>
        <taxon>Embryophyta</taxon>
        <taxon>Tracheophyta</taxon>
        <taxon>Spermatophyta</taxon>
        <taxon>Magnoliopsida</taxon>
        <taxon>eudicotyledons</taxon>
        <taxon>Gunneridae</taxon>
        <taxon>Pentapetalae</taxon>
        <taxon>rosids</taxon>
        <taxon>malvids</taxon>
        <taxon>Malvales</taxon>
        <taxon>Malvaceae</taxon>
        <taxon>Malvoideae</taxon>
        <taxon>Hibiscus</taxon>
    </lineage>
</organism>
<comment type="subcellular location">
    <subcellularLocation>
        <location evidence="4">Secreted</location>
        <location evidence="4">Extracellular space</location>
        <location evidence="4">Apoplast</location>
    </subcellularLocation>
</comment>